<feature type="non-terminal residue" evidence="1">
    <location>
        <position position="1"/>
    </location>
</feature>
<accession>A0A9K3DCW7</accession>
<feature type="non-terminal residue" evidence="1">
    <location>
        <position position="120"/>
    </location>
</feature>
<organism evidence="1 2">
    <name type="scientific">Kipferlia bialata</name>
    <dbReference type="NCBI Taxonomy" id="797122"/>
    <lineage>
        <taxon>Eukaryota</taxon>
        <taxon>Metamonada</taxon>
        <taxon>Carpediemonas-like organisms</taxon>
        <taxon>Kipferlia</taxon>
    </lineage>
</organism>
<gene>
    <name evidence="1" type="ORF">KIPB_016628</name>
</gene>
<name>A0A9K3DCW7_9EUKA</name>
<sequence>QGRKAKTPAAVRKSLADKSLALAMSATQTDTRCAASAKDGSILICNDDGLCLHGGDSVMFANKNVVMMDVTAPGLLEHDVVAMVSEENGKAKVTVVVVDHGAASLMGHSMLDTMPLSVSV</sequence>
<evidence type="ECO:0000313" key="2">
    <source>
        <dbReference type="Proteomes" id="UP000265618"/>
    </source>
</evidence>
<evidence type="ECO:0000313" key="1">
    <source>
        <dbReference type="EMBL" id="GIQ92705.1"/>
    </source>
</evidence>
<proteinExistence type="predicted"/>
<dbReference type="AlphaFoldDB" id="A0A9K3DCW7"/>
<dbReference type="EMBL" id="BDIP01010318">
    <property type="protein sequence ID" value="GIQ92705.1"/>
    <property type="molecule type" value="Genomic_DNA"/>
</dbReference>
<protein>
    <submittedName>
        <fullName evidence="1">Uncharacterized protein</fullName>
    </submittedName>
</protein>
<comment type="caution">
    <text evidence="1">The sequence shown here is derived from an EMBL/GenBank/DDBJ whole genome shotgun (WGS) entry which is preliminary data.</text>
</comment>
<keyword evidence="2" id="KW-1185">Reference proteome</keyword>
<dbReference type="Proteomes" id="UP000265618">
    <property type="component" value="Unassembled WGS sequence"/>
</dbReference>
<reference evidence="1 2" key="1">
    <citation type="journal article" date="2018" name="PLoS ONE">
        <title>The draft genome of Kipferlia bialata reveals reductive genome evolution in fornicate parasites.</title>
        <authorList>
            <person name="Tanifuji G."/>
            <person name="Takabayashi S."/>
            <person name="Kume K."/>
            <person name="Takagi M."/>
            <person name="Nakayama T."/>
            <person name="Kamikawa R."/>
            <person name="Inagaki Y."/>
            <person name="Hashimoto T."/>
        </authorList>
    </citation>
    <scope>NUCLEOTIDE SEQUENCE [LARGE SCALE GENOMIC DNA]</scope>
    <source>
        <strain evidence="1">NY0173</strain>
    </source>
</reference>